<evidence type="ECO:0000313" key="1">
    <source>
        <dbReference type="EMBL" id="KAG0712483.1"/>
    </source>
</evidence>
<dbReference type="EMBL" id="JACEEZ010022385">
    <property type="protein sequence ID" value="KAG0712483.1"/>
    <property type="molecule type" value="Genomic_DNA"/>
</dbReference>
<sequence>MTTILWTVTPSVLKSPRCILAPTGIVSFTRTLGVGSCTTALISIRCESCYDLIVNKETSREHAEVNVQVGDDEDVELRGQDVVVTVKSFTDLLSRGRLVCPSLFTVALTKDVCHIYRWLWKEKTTRYTLFGCSKPKATFQQAGH</sequence>
<dbReference type="Proteomes" id="UP000770661">
    <property type="component" value="Unassembled WGS sequence"/>
</dbReference>
<protein>
    <submittedName>
        <fullName evidence="1">Uncharacterized protein</fullName>
    </submittedName>
</protein>
<accession>A0A8J4XR49</accession>
<proteinExistence type="predicted"/>
<name>A0A8J4XR49_CHIOP</name>
<comment type="caution">
    <text evidence="1">The sequence shown here is derived from an EMBL/GenBank/DDBJ whole genome shotgun (WGS) entry which is preliminary data.</text>
</comment>
<dbReference type="AlphaFoldDB" id="A0A8J4XR49"/>
<evidence type="ECO:0000313" key="2">
    <source>
        <dbReference type="Proteomes" id="UP000770661"/>
    </source>
</evidence>
<organism evidence="1 2">
    <name type="scientific">Chionoecetes opilio</name>
    <name type="common">Atlantic snow crab</name>
    <name type="synonym">Cancer opilio</name>
    <dbReference type="NCBI Taxonomy" id="41210"/>
    <lineage>
        <taxon>Eukaryota</taxon>
        <taxon>Metazoa</taxon>
        <taxon>Ecdysozoa</taxon>
        <taxon>Arthropoda</taxon>
        <taxon>Crustacea</taxon>
        <taxon>Multicrustacea</taxon>
        <taxon>Malacostraca</taxon>
        <taxon>Eumalacostraca</taxon>
        <taxon>Eucarida</taxon>
        <taxon>Decapoda</taxon>
        <taxon>Pleocyemata</taxon>
        <taxon>Brachyura</taxon>
        <taxon>Eubrachyura</taxon>
        <taxon>Majoidea</taxon>
        <taxon>Majidae</taxon>
        <taxon>Chionoecetes</taxon>
    </lineage>
</organism>
<gene>
    <name evidence="1" type="ORF">GWK47_018381</name>
</gene>
<keyword evidence="2" id="KW-1185">Reference proteome</keyword>
<reference evidence="1" key="1">
    <citation type="submission" date="2020-07" db="EMBL/GenBank/DDBJ databases">
        <title>The High-quality genome of the commercially important snow crab, Chionoecetes opilio.</title>
        <authorList>
            <person name="Jeong J.-H."/>
            <person name="Ryu S."/>
        </authorList>
    </citation>
    <scope>NUCLEOTIDE SEQUENCE</scope>
    <source>
        <strain evidence="1">MADBK_172401_WGS</strain>
        <tissue evidence="1">Digestive gland</tissue>
    </source>
</reference>